<protein>
    <submittedName>
        <fullName evidence="1">Uncharacterized protein</fullName>
    </submittedName>
</protein>
<comment type="caution">
    <text evidence="1">The sequence shown here is derived from an EMBL/GenBank/DDBJ whole genome shotgun (WGS) entry which is preliminary data.</text>
</comment>
<proteinExistence type="predicted"/>
<reference evidence="1" key="1">
    <citation type="journal article" date="2021" name="Environ. Microbiol.">
        <title>Gene family expansions and transcriptome signatures uncover fungal adaptations to wood decay.</title>
        <authorList>
            <person name="Hage H."/>
            <person name="Miyauchi S."/>
            <person name="Viragh M."/>
            <person name="Drula E."/>
            <person name="Min B."/>
            <person name="Chaduli D."/>
            <person name="Navarro D."/>
            <person name="Favel A."/>
            <person name="Norest M."/>
            <person name="Lesage-Meessen L."/>
            <person name="Balint B."/>
            <person name="Merenyi Z."/>
            <person name="de Eugenio L."/>
            <person name="Morin E."/>
            <person name="Martinez A.T."/>
            <person name="Baldrian P."/>
            <person name="Stursova M."/>
            <person name="Martinez M.J."/>
            <person name="Novotny C."/>
            <person name="Magnuson J.K."/>
            <person name="Spatafora J.W."/>
            <person name="Maurice S."/>
            <person name="Pangilinan J."/>
            <person name="Andreopoulos W."/>
            <person name="LaButti K."/>
            <person name="Hundley H."/>
            <person name="Na H."/>
            <person name="Kuo A."/>
            <person name="Barry K."/>
            <person name="Lipzen A."/>
            <person name="Henrissat B."/>
            <person name="Riley R."/>
            <person name="Ahrendt S."/>
            <person name="Nagy L.G."/>
            <person name="Grigoriev I.V."/>
            <person name="Martin F."/>
            <person name="Rosso M.N."/>
        </authorList>
    </citation>
    <scope>NUCLEOTIDE SEQUENCE</scope>
    <source>
        <strain evidence="1">CBS 384.51</strain>
    </source>
</reference>
<dbReference type="Proteomes" id="UP001055072">
    <property type="component" value="Unassembled WGS sequence"/>
</dbReference>
<gene>
    <name evidence="1" type="ORF">BDY19DRAFT_721009</name>
</gene>
<dbReference type="EMBL" id="MU274907">
    <property type="protein sequence ID" value="KAI0090590.1"/>
    <property type="molecule type" value="Genomic_DNA"/>
</dbReference>
<keyword evidence="2" id="KW-1185">Reference proteome</keyword>
<evidence type="ECO:0000313" key="2">
    <source>
        <dbReference type="Proteomes" id="UP001055072"/>
    </source>
</evidence>
<organism evidence="1 2">
    <name type="scientific">Irpex rosettiformis</name>
    <dbReference type="NCBI Taxonomy" id="378272"/>
    <lineage>
        <taxon>Eukaryota</taxon>
        <taxon>Fungi</taxon>
        <taxon>Dikarya</taxon>
        <taxon>Basidiomycota</taxon>
        <taxon>Agaricomycotina</taxon>
        <taxon>Agaricomycetes</taxon>
        <taxon>Polyporales</taxon>
        <taxon>Irpicaceae</taxon>
        <taxon>Irpex</taxon>
    </lineage>
</organism>
<name>A0ACB8U8M7_9APHY</name>
<sequence>MSLVRINLATTIHESDDERCDRERTECGWFFCDRYTRSHGTLLRTCRSRGALFPDTCTRRRRTGAVGCSQVCRGRWFYKFIILCCCKPPLMLGKPLAAMEKTTRRSNLSVSHFQVCHCSPTSQPTEPIPCPIVETDLKLQALNVQLSLILISARHLVR</sequence>
<evidence type="ECO:0000313" key="1">
    <source>
        <dbReference type="EMBL" id="KAI0090590.1"/>
    </source>
</evidence>
<accession>A0ACB8U8M7</accession>